<dbReference type="InterPro" id="IPR003599">
    <property type="entry name" value="Ig_sub"/>
</dbReference>
<keyword evidence="2" id="KW-0472">Membrane</keyword>
<sequence>MESLILIILIIIPGSWSGNWRVTSGDQCALKGSSVVIKCEYDYPLDHMVTAVGWSKTLYVSGKRRRFLLSRLPSPPEHFVYVGDRWSDCSLQINDVQHIDKGAYFFTFETTLNTWTSKASARLSVRELTTVVEPSTVTEGDNVRLTCVSGCPTPINIVWFRDGQRVSNSVFQAGREDAGSYYCAALGQETVRSASVALNVQYLPENISISMDPPHVVEGSSVNLTCSSAANPAAHSYTWYSQGIASSVSSMLQVGSGQVLSLPSVDASHTGLYLCQAANQLGENNSTEVLLVIKRKNPDGLSLLILAGIGLSVLVTLVLTLLLFWLKQRTRAENKQAVYDSRLSGRGLSSLDPSDSVNANIYMLPPSTPSSPPPVTATQDSAPHSQRKSHHEHDDPPAYEDEVTYSTVTITPRNPSLPHHMNNSRVLRDSWSKAGENDDSVIYASVAKSS</sequence>
<feature type="signal peptide" evidence="3">
    <location>
        <begin position="1"/>
        <end position="17"/>
    </location>
</feature>
<keyword evidence="3" id="KW-0732">Signal</keyword>
<dbReference type="InterPro" id="IPR007110">
    <property type="entry name" value="Ig-like_dom"/>
</dbReference>
<name>A0A6J2RBF4_COTGO</name>
<feature type="compositionally biased region" description="Pro residues" evidence="1">
    <location>
        <begin position="366"/>
        <end position="375"/>
    </location>
</feature>
<feature type="domain" description="Ig-like" evidence="4">
    <location>
        <begin position="126"/>
        <end position="199"/>
    </location>
</feature>
<evidence type="ECO:0000313" key="5">
    <source>
        <dbReference type="Proteomes" id="UP000504630"/>
    </source>
</evidence>
<feature type="compositionally biased region" description="Polar residues" evidence="1">
    <location>
        <begin position="404"/>
        <end position="414"/>
    </location>
</feature>
<dbReference type="KEGG" id="cgob:115020872"/>
<dbReference type="InterPro" id="IPR036179">
    <property type="entry name" value="Ig-like_dom_sf"/>
</dbReference>
<dbReference type="AlphaFoldDB" id="A0A6J2RBF4"/>
<dbReference type="RefSeq" id="XP_029306757.1">
    <property type="nucleotide sequence ID" value="XM_029450897.1"/>
</dbReference>
<feature type="chain" id="PRO_5026999547" evidence="3">
    <location>
        <begin position="18"/>
        <end position="450"/>
    </location>
</feature>
<dbReference type="OrthoDB" id="6250964at2759"/>
<keyword evidence="2" id="KW-0812">Transmembrane</keyword>
<protein>
    <submittedName>
        <fullName evidence="6">B-cell receptor CD22-like isoform X1</fullName>
    </submittedName>
</protein>
<organism evidence="5 6">
    <name type="scientific">Cottoperca gobio</name>
    <name type="common">Frogmouth</name>
    <name type="synonym">Aphritis gobio</name>
    <dbReference type="NCBI Taxonomy" id="56716"/>
    <lineage>
        <taxon>Eukaryota</taxon>
        <taxon>Metazoa</taxon>
        <taxon>Chordata</taxon>
        <taxon>Craniata</taxon>
        <taxon>Vertebrata</taxon>
        <taxon>Euteleostomi</taxon>
        <taxon>Actinopterygii</taxon>
        <taxon>Neopterygii</taxon>
        <taxon>Teleostei</taxon>
        <taxon>Neoteleostei</taxon>
        <taxon>Acanthomorphata</taxon>
        <taxon>Eupercaria</taxon>
        <taxon>Perciformes</taxon>
        <taxon>Notothenioidei</taxon>
        <taxon>Bovichtidae</taxon>
        <taxon>Cottoperca</taxon>
    </lineage>
</organism>
<reference evidence="6" key="1">
    <citation type="submission" date="2025-08" db="UniProtKB">
        <authorList>
            <consortium name="RefSeq"/>
        </authorList>
    </citation>
    <scope>IDENTIFICATION</scope>
</reference>
<dbReference type="CDD" id="cd00096">
    <property type="entry name" value="Ig"/>
    <property type="match status" value="1"/>
</dbReference>
<dbReference type="Gene3D" id="2.60.40.10">
    <property type="entry name" value="Immunoglobulins"/>
    <property type="match status" value="3"/>
</dbReference>
<dbReference type="InParanoid" id="A0A6J2RBF4"/>
<dbReference type="Pfam" id="PF13927">
    <property type="entry name" value="Ig_3"/>
    <property type="match status" value="2"/>
</dbReference>
<evidence type="ECO:0000256" key="1">
    <source>
        <dbReference type="SAM" id="MobiDB-lite"/>
    </source>
</evidence>
<accession>A0A6J2RBF4</accession>
<evidence type="ECO:0000313" key="6">
    <source>
        <dbReference type="RefSeq" id="XP_029306757.1"/>
    </source>
</evidence>
<dbReference type="SMART" id="SM00409">
    <property type="entry name" value="IG"/>
    <property type="match status" value="3"/>
</dbReference>
<dbReference type="SUPFAM" id="SSF48726">
    <property type="entry name" value="Immunoglobulin"/>
    <property type="match status" value="3"/>
</dbReference>
<feature type="transmembrane region" description="Helical" evidence="2">
    <location>
        <begin position="301"/>
        <end position="326"/>
    </location>
</feature>
<proteinExistence type="predicted"/>
<keyword evidence="2" id="KW-1133">Transmembrane helix</keyword>
<dbReference type="Proteomes" id="UP000504630">
    <property type="component" value="Chromosome 16"/>
</dbReference>
<dbReference type="SMART" id="SM00408">
    <property type="entry name" value="IGc2"/>
    <property type="match status" value="2"/>
</dbReference>
<gene>
    <name evidence="6" type="primary">LOC115020872</name>
</gene>
<evidence type="ECO:0000256" key="2">
    <source>
        <dbReference type="SAM" id="Phobius"/>
    </source>
</evidence>
<feature type="domain" description="Ig-like" evidence="4">
    <location>
        <begin position="204"/>
        <end position="292"/>
    </location>
</feature>
<evidence type="ECO:0000256" key="3">
    <source>
        <dbReference type="SAM" id="SignalP"/>
    </source>
</evidence>
<dbReference type="PROSITE" id="PS50835">
    <property type="entry name" value="IG_LIKE"/>
    <property type="match status" value="2"/>
</dbReference>
<dbReference type="InterPro" id="IPR003598">
    <property type="entry name" value="Ig_sub2"/>
</dbReference>
<dbReference type="InterPro" id="IPR013783">
    <property type="entry name" value="Ig-like_fold"/>
</dbReference>
<feature type="region of interest" description="Disordered" evidence="1">
    <location>
        <begin position="358"/>
        <end position="450"/>
    </location>
</feature>
<keyword evidence="5" id="KW-1185">Reference proteome</keyword>
<dbReference type="PANTHER" id="PTHR46013:SF4">
    <property type="entry name" value="B-CELL RECEPTOR CD22-RELATED"/>
    <property type="match status" value="1"/>
</dbReference>
<dbReference type="PANTHER" id="PTHR46013">
    <property type="entry name" value="VASCULAR CELL ADHESION MOLECULE 1"/>
    <property type="match status" value="1"/>
</dbReference>
<dbReference type="GeneID" id="115020872"/>
<evidence type="ECO:0000259" key="4">
    <source>
        <dbReference type="PROSITE" id="PS50835"/>
    </source>
</evidence>